<protein>
    <recommendedName>
        <fullName evidence="3">Nucleotidyl transferase AbiEii/AbiGii toxin family protein</fullName>
    </recommendedName>
</protein>
<dbReference type="Pfam" id="PF10706">
    <property type="entry name" value="Aminoglyc_resit"/>
    <property type="match status" value="1"/>
</dbReference>
<evidence type="ECO:0000313" key="1">
    <source>
        <dbReference type="EMBL" id="KAB2930231.1"/>
    </source>
</evidence>
<dbReference type="Gene3D" id="3.30.460.40">
    <property type="match status" value="1"/>
</dbReference>
<dbReference type="AlphaFoldDB" id="A0A833GZY5"/>
<reference evidence="1 2" key="1">
    <citation type="submission" date="2019-10" db="EMBL/GenBank/DDBJ databases">
        <title>Extracellular Electron Transfer in a Candidatus Methanoperedens spp. Enrichment Culture.</title>
        <authorList>
            <person name="Berger S."/>
            <person name="Rangel Shaw D."/>
            <person name="Berben T."/>
            <person name="In 'T Zandt M."/>
            <person name="Frank J."/>
            <person name="Reimann J."/>
            <person name="Jetten M.S.M."/>
            <person name="Welte C.U."/>
        </authorList>
    </citation>
    <scope>NUCLEOTIDE SEQUENCE [LARGE SCALE GENOMIC DNA]</scope>
    <source>
        <strain evidence="1">SB12</strain>
    </source>
</reference>
<dbReference type="InterPro" id="IPR019646">
    <property type="entry name" value="Aminoglyc_AdlTrfase"/>
</dbReference>
<comment type="caution">
    <text evidence="1">The sequence shown here is derived from an EMBL/GenBank/DDBJ whole genome shotgun (WGS) entry which is preliminary data.</text>
</comment>
<evidence type="ECO:0000313" key="2">
    <source>
        <dbReference type="Proteomes" id="UP000460298"/>
    </source>
</evidence>
<dbReference type="Proteomes" id="UP000460298">
    <property type="component" value="Unassembled WGS sequence"/>
</dbReference>
<dbReference type="SUPFAM" id="SSF81301">
    <property type="entry name" value="Nucleotidyltransferase"/>
    <property type="match status" value="1"/>
</dbReference>
<proteinExistence type="predicted"/>
<gene>
    <name evidence="1" type="ORF">F9K24_17500</name>
</gene>
<sequence>MIRLIGDRKAMTGHLTEVIIALSKHDVRFIICGGWAVVMQGVRRMTMDLDLSVDMEPDNLRRFLDALKELNLTPGAPIPAESILDEKLRQFIVREKNAAVFSFIDSDNPYRQVDVMLTDEGAYDRLILESDVVRIGGYPVRIVSKKGLIHMKEQLRHPREKDLQDIRELRKLSSSDNG</sequence>
<name>A0A833GZY5_9LEPT</name>
<dbReference type="EMBL" id="WBUI01000022">
    <property type="protein sequence ID" value="KAB2930231.1"/>
    <property type="molecule type" value="Genomic_DNA"/>
</dbReference>
<organism evidence="1 2">
    <name type="scientific">Leptonema illini</name>
    <dbReference type="NCBI Taxonomy" id="183"/>
    <lineage>
        <taxon>Bacteria</taxon>
        <taxon>Pseudomonadati</taxon>
        <taxon>Spirochaetota</taxon>
        <taxon>Spirochaetia</taxon>
        <taxon>Leptospirales</taxon>
        <taxon>Leptospiraceae</taxon>
        <taxon>Leptonema</taxon>
    </lineage>
</organism>
<evidence type="ECO:0008006" key="3">
    <source>
        <dbReference type="Google" id="ProtNLM"/>
    </source>
</evidence>
<dbReference type="InterPro" id="IPR043519">
    <property type="entry name" value="NT_sf"/>
</dbReference>
<accession>A0A833GZY5</accession>